<reference evidence="6" key="1">
    <citation type="submission" date="2017-03" db="EMBL/GenBank/DDBJ databases">
        <title>FDA dAtabase for Regulatory Grade micrObial Sequences (FDA-ARGOS): Supporting development and validation of Infectious Disease Dx tests.</title>
        <authorList>
            <person name="Minogue T."/>
            <person name="Wolcott M."/>
            <person name="Wasieloski L."/>
            <person name="Aguilar W."/>
            <person name="Moore D."/>
            <person name="Tallon L."/>
            <person name="Sadzewicz L."/>
            <person name="Sengamalay N."/>
            <person name="Ott S."/>
            <person name="Godinez A."/>
            <person name="Nagaraj S."/>
            <person name="Nadendla S."/>
            <person name="Geyer C."/>
            <person name="Sichtig H."/>
        </authorList>
    </citation>
    <scope>NUCLEOTIDE SEQUENCE [LARGE SCALE GENOMIC DNA]</scope>
    <source>
        <strain evidence="6">FDAARGOS_252</strain>
    </source>
</reference>
<feature type="signal peptide" evidence="1">
    <location>
        <begin position="1"/>
        <end position="20"/>
    </location>
</feature>
<name>A0A1V0GRL8_9RHOB</name>
<dbReference type="EMBL" id="CP024422">
    <property type="protein sequence ID" value="ATQ55014.1"/>
    <property type="molecule type" value="Genomic_DNA"/>
</dbReference>
<reference evidence="2" key="3">
    <citation type="submission" date="2017-12" db="EMBL/GenBank/DDBJ databases">
        <title>FDA dAtabase for Regulatory Grade micrObial Sequences (FDA-ARGOS): Supporting development and validation of Infectious Disease Dx tests.</title>
        <authorList>
            <person name="Campos J."/>
            <person name="Goldberg B."/>
            <person name="Tallon L."/>
            <person name="Sadzewicz L."/>
            <person name="Sengamalay N."/>
            <person name="Ott S."/>
            <person name="Godinez A."/>
            <person name="Nagaraj S."/>
            <person name="Vyas G."/>
            <person name="Aluvathingal J."/>
            <person name="Nadendla S."/>
            <person name="Geyer C."/>
            <person name="Nandy P."/>
            <person name="Hobson J."/>
            <person name="Sichtig H."/>
        </authorList>
    </citation>
    <scope>NUCLEOTIDE SEQUENCE</scope>
    <source>
        <strain evidence="2">FDAARGOS_252</strain>
    </source>
</reference>
<sequence length="219" mass="22816">MKAPVLALLLGLAFPLSAPAGGLTDLLMAPGLLTQAPAGADGAILRYAHERRLPAPRQADPSAQAAGGILPTRPVERGQAVLSLSQDDSLLALSLSDDKTPAHVVAEFPRSGPNPILLFFLENVVRSMATQTGGSPYYIRNRIRDSLVALPAGTARDGVAEVALQPFAGDPNAPRMGEFAKLRLAIRYDPARPGALVGLDADTGDAGGYHETLGLIAEK</sequence>
<reference evidence="8" key="5">
    <citation type="submission" date="2018-07" db="EMBL/GenBank/DDBJ databases">
        <title>Genome Structure of the Opportunistic Pathogen Paracoccus yeei (Alphaproteobacteria) and Identification of Putative Virulence Factors.</title>
        <authorList>
            <person name="Lasek R."/>
            <person name="Szuplewska M."/>
            <person name="Mitura M."/>
            <person name="Decewicz P."/>
            <person name="Chmielowska C."/>
            <person name="Pawlot A."/>
            <person name="Sentkowska D."/>
            <person name="Czarnecki J."/>
            <person name="Bartosik D."/>
        </authorList>
    </citation>
    <scope>NUCLEOTIDE SEQUENCE [LARGE SCALE GENOMIC DNA]</scope>
    <source>
        <strain evidence="8">CCUG 32053</strain>
    </source>
</reference>
<evidence type="ECO:0000313" key="5">
    <source>
        <dbReference type="EMBL" id="QEU07453.1"/>
    </source>
</evidence>
<evidence type="ECO:0000313" key="3">
    <source>
        <dbReference type="EMBL" id="ATQ55014.1"/>
    </source>
</evidence>
<evidence type="ECO:0000313" key="4">
    <source>
        <dbReference type="EMBL" id="AYF02879.1"/>
    </source>
</evidence>
<dbReference type="GeneID" id="78896796"/>
<evidence type="ECO:0000313" key="6">
    <source>
        <dbReference type="Proteomes" id="UP000191257"/>
    </source>
</evidence>
<proteinExistence type="predicted"/>
<feature type="chain" id="PRO_5014546765" evidence="1">
    <location>
        <begin position="21"/>
        <end position="219"/>
    </location>
</feature>
<dbReference type="eggNOG" id="ENOG50331NY">
    <property type="taxonomic scope" value="Bacteria"/>
</dbReference>
<reference evidence="4" key="4">
    <citation type="journal article" date="2018" name="Front. Microbiol.">
        <title>Genome Structure of the Opportunistic Pathogen Paracoccus yeei (Alphaproteobacteria) and Identification of Putative Virulence Factors.</title>
        <authorList>
            <person name="Lasek R."/>
            <person name="Szuplewska M."/>
            <person name="Mitura M."/>
            <person name="Decewicz P."/>
            <person name="Chmielowska C."/>
            <person name="Pawlot A."/>
            <person name="Sentkowska D."/>
            <person name="Czarnecki J."/>
            <person name="Bartosik D."/>
        </authorList>
    </citation>
    <scope>NUCLEOTIDE SEQUENCE</scope>
    <source>
        <strain evidence="4">CCUG 32053</strain>
    </source>
</reference>
<dbReference type="EMBL" id="CP044081">
    <property type="protein sequence ID" value="QEU07453.1"/>
    <property type="molecule type" value="Genomic_DNA"/>
</dbReference>
<dbReference type="Proteomes" id="UP000272010">
    <property type="component" value="Chromosome"/>
</dbReference>
<protein>
    <submittedName>
        <fullName evidence="2">Uncharacterized protein</fullName>
    </submittedName>
</protein>
<organism evidence="2 6">
    <name type="scientific">Paracoccus yeei</name>
    <dbReference type="NCBI Taxonomy" id="147645"/>
    <lineage>
        <taxon>Bacteria</taxon>
        <taxon>Pseudomonadati</taxon>
        <taxon>Pseudomonadota</taxon>
        <taxon>Alphaproteobacteria</taxon>
        <taxon>Rhodobacterales</taxon>
        <taxon>Paracoccaceae</taxon>
        <taxon>Paracoccus</taxon>
    </lineage>
</organism>
<dbReference type="Proteomes" id="UP000229314">
    <property type="component" value="Chromosome"/>
</dbReference>
<dbReference type="STRING" id="147645.A6J80_08630"/>
<dbReference type="RefSeq" id="WP_080621149.1">
    <property type="nucleotide sequence ID" value="NZ_CAJGAB010000021.1"/>
</dbReference>
<gene>
    <name evidence="2" type="ORF">A6J80_08630</name>
    <name evidence="5" type="ORF">FOB51_05220</name>
    <name evidence="4" type="ORF">PY32053_03310</name>
    <name evidence="3" type="ORF">PYTT13_03790</name>
</gene>
<evidence type="ECO:0000313" key="7">
    <source>
        <dbReference type="Proteomes" id="UP000229314"/>
    </source>
</evidence>
<dbReference type="AlphaFoldDB" id="A0A1V0GRL8"/>
<evidence type="ECO:0000313" key="9">
    <source>
        <dbReference type="Proteomes" id="UP000324507"/>
    </source>
</evidence>
<dbReference type="KEGG" id="pye:A6J80_08630"/>
<reference evidence="5 9" key="6">
    <citation type="submission" date="2019-09" db="EMBL/GenBank/DDBJ databases">
        <title>FDA dAtabase for Regulatory Grade micrObial Sequences (FDA-ARGOS): Supporting development and validation of Infectious Disease Dx tests.</title>
        <authorList>
            <person name="Sciortino C."/>
            <person name="Tallon L."/>
            <person name="Sadzewicz L."/>
            <person name="Vavikolanu K."/>
            <person name="Mehta A."/>
            <person name="Aluvathingal J."/>
            <person name="Nadendla S."/>
            <person name="Nandy P."/>
            <person name="Geyer C."/>
            <person name="Yan Y."/>
            <person name="Sichtig H."/>
        </authorList>
    </citation>
    <scope>NUCLEOTIDE SEQUENCE [LARGE SCALE GENOMIC DNA]</scope>
    <source>
        <strain evidence="5 9">FDAARGOS_643</strain>
    </source>
</reference>
<dbReference type="EMBL" id="CP020442">
    <property type="protein sequence ID" value="ARC36440.1"/>
    <property type="molecule type" value="Genomic_DNA"/>
</dbReference>
<keyword evidence="1" id="KW-0732">Signal</keyword>
<reference evidence="3 7" key="2">
    <citation type="submission" date="2017-10" db="EMBL/GenBank/DDBJ databases">
        <title>Complete genome sequence of Paracoccus yeei TT13 isolated from human skin.</title>
        <authorList>
            <person name="Lee K."/>
            <person name="Lim J.Y."/>
            <person name="Hwang I."/>
        </authorList>
    </citation>
    <scope>NUCLEOTIDE SEQUENCE [LARGE SCALE GENOMIC DNA]</scope>
    <source>
        <strain evidence="3 7">TT13</strain>
    </source>
</reference>
<dbReference type="EMBL" id="CP031078">
    <property type="protein sequence ID" value="AYF02879.1"/>
    <property type="molecule type" value="Genomic_DNA"/>
</dbReference>
<evidence type="ECO:0000313" key="8">
    <source>
        <dbReference type="Proteomes" id="UP000272010"/>
    </source>
</evidence>
<evidence type="ECO:0000256" key="1">
    <source>
        <dbReference type="SAM" id="SignalP"/>
    </source>
</evidence>
<evidence type="ECO:0000313" key="2">
    <source>
        <dbReference type="EMBL" id="ARC36440.1"/>
    </source>
</evidence>
<dbReference type="Proteomes" id="UP000191257">
    <property type="component" value="Chromosome"/>
</dbReference>
<dbReference type="Proteomes" id="UP000324507">
    <property type="component" value="Chromosome"/>
</dbReference>
<accession>A0A1V0GRL8</accession>
<keyword evidence="6" id="KW-1185">Reference proteome</keyword>